<proteinExistence type="predicted"/>
<dbReference type="PANTHER" id="PTHR37301">
    <property type="entry name" value="DNA-BINDING PROTEIN-RELATED"/>
    <property type="match status" value="1"/>
</dbReference>
<dbReference type="Proteomes" id="UP001220377">
    <property type="component" value="Chromosome"/>
</dbReference>
<dbReference type="RefSeq" id="WP_274259243.1">
    <property type="nucleotide sequence ID" value="NZ_CP117884.1"/>
</dbReference>
<feature type="domain" description="HTH cro/C1-type" evidence="1">
    <location>
        <begin position="6"/>
        <end position="61"/>
    </location>
</feature>
<dbReference type="SUPFAM" id="SSF47413">
    <property type="entry name" value="lambda repressor-like DNA-binding domains"/>
    <property type="match status" value="1"/>
</dbReference>
<reference evidence="2 3" key="1">
    <citation type="submission" date="2023-02" db="EMBL/GenBank/DDBJ databases">
        <title>Genome sequence of Lacticaseibacillus sp. KACC 23028.</title>
        <authorList>
            <person name="Kim S."/>
            <person name="Heo J."/>
            <person name="Kwon S.-W."/>
        </authorList>
    </citation>
    <scope>NUCLEOTIDE SEQUENCE [LARGE SCALE GENOMIC DNA]</scope>
    <source>
        <strain evidence="2 3">KACC 23028</strain>
    </source>
</reference>
<dbReference type="EMBL" id="CP117884">
    <property type="protein sequence ID" value="WDF82048.1"/>
    <property type="molecule type" value="Genomic_DNA"/>
</dbReference>
<dbReference type="PANTHER" id="PTHR37301:SF1">
    <property type="entry name" value="DNA-BINDING PROTEIN"/>
    <property type="match status" value="1"/>
</dbReference>
<evidence type="ECO:0000313" key="3">
    <source>
        <dbReference type="Proteomes" id="UP001220377"/>
    </source>
</evidence>
<dbReference type="InterPro" id="IPR001387">
    <property type="entry name" value="Cro/C1-type_HTH"/>
</dbReference>
<dbReference type="PROSITE" id="PS50943">
    <property type="entry name" value="HTH_CROC1"/>
    <property type="match status" value="1"/>
</dbReference>
<evidence type="ECO:0000259" key="1">
    <source>
        <dbReference type="PROSITE" id="PS50943"/>
    </source>
</evidence>
<organism evidence="2 3">
    <name type="scientific">Lacticaseibacillus pabuli</name>
    <dbReference type="NCBI Taxonomy" id="3025672"/>
    <lineage>
        <taxon>Bacteria</taxon>
        <taxon>Bacillati</taxon>
        <taxon>Bacillota</taxon>
        <taxon>Bacilli</taxon>
        <taxon>Lactobacillales</taxon>
        <taxon>Lactobacillaceae</taxon>
        <taxon>Lacticaseibacillus</taxon>
    </lineage>
</organism>
<protein>
    <submittedName>
        <fullName evidence="2">Helix-turn-helix transcriptional regulator</fullName>
    </submittedName>
</protein>
<accession>A0ABY7WPB9</accession>
<dbReference type="InterPro" id="IPR010982">
    <property type="entry name" value="Lambda_DNA-bd_dom_sf"/>
</dbReference>
<dbReference type="Pfam" id="PF13443">
    <property type="entry name" value="HTH_26"/>
    <property type="match status" value="1"/>
</dbReference>
<gene>
    <name evidence="2" type="ORF">PQ472_08960</name>
</gene>
<sequence length="210" mass="23490">MISIKLKELLKQRGRTMTDVATATGISMNTLSVLGRGESNGIQFDTLDKLCRELGCTPNDIIHFEYNGYTFVMSVKPIINDSILLFAGGFVPKEIARKLDEREQVSYVGYPLFFETPDEPGLDDTFVVDVGITEKSLPIFKEKSTPETNRHSLDDTKAFYSKLTDNDVAELLTDAARWVKRIYQPLTNTKKAYSVMSAGTGLSKTILVKF</sequence>
<keyword evidence="3" id="KW-1185">Reference proteome</keyword>
<name>A0ABY7WPB9_9LACO</name>
<dbReference type="CDD" id="cd00093">
    <property type="entry name" value="HTH_XRE"/>
    <property type="match status" value="1"/>
</dbReference>
<evidence type="ECO:0000313" key="2">
    <source>
        <dbReference type="EMBL" id="WDF82048.1"/>
    </source>
</evidence>
<dbReference type="SMART" id="SM00530">
    <property type="entry name" value="HTH_XRE"/>
    <property type="match status" value="1"/>
</dbReference>
<dbReference type="Gene3D" id="1.10.260.40">
    <property type="entry name" value="lambda repressor-like DNA-binding domains"/>
    <property type="match status" value="1"/>
</dbReference>